<dbReference type="AlphaFoldDB" id="A0ABD1LTD4"/>
<gene>
    <name evidence="1" type="ORF">Fmac_020186</name>
</gene>
<sequence length="57" mass="6220">MDHGGAPEKLGRICTLEQVAICVFLSGKQEPEPPLFPAVNALTRILKCVSVCILRQE</sequence>
<name>A0ABD1LTD4_9FABA</name>
<proteinExistence type="predicted"/>
<dbReference type="Proteomes" id="UP001603857">
    <property type="component" value="Unassembled WGS sequence"/>
</dbReference>
<comment type="caution">
    <text evidence="1">The sequence shown here is derived from an EMBL/GenBank/DDBJ whole genome shotgun (WGS) entry which is preliminary data.</text>
</comment>
<keyword evidence="2" id="KW-1185">Reference proteome</keyword>
<reference evidence="1 2" key="1">
    <citation type="submission" date="2024-08" db="EMBL/GenBank/DDBJ databases">
        <title>Insights into the chromosomal genome structure of Flemingia macrophylla.</title>
        <authorList>
            <person name="Ding Y."/>
            <person name="Zhao Y."/>
            <person name="Bi W."/>
            <person name="Wu M."/>
            <person name="Zhao G."/>
            <person name="Gong Y."/>
            <person name="Li W."/>
            <person name="Zhang P."/>
        </authorList>
    </citation>
    <scope>NUCLEOTIDE SEQUENCE [LARGE SCALE GENOMIC DNA]</scope>
    <source>
        <strain evidence="1">DYQJB</strain>
        <tissue evidence="1">Leaf</tissue>
    </source>
</reference>
<organism evidence="1 2">
    <name type="scientific">Flemingia macrophylla</name>
    <dbReference type="NCBI Taxonomy" id="520843"/>
    <lineage>
        <taxon>Eukaryota</taxon>
        <taxon>Viridiplantae</taxon>
        <taxon>Streptophyta</taxon>
        <taxon>Embryophyta</taxon>
        <taxon>Tracheophyta</taxon>
        <taxon>Spermatophyta</taxon>
        <taxon>Magnoliopsida</taxon>
        <taxon>eudicotyledons</taxon>
        <taxon>Gunneridae</taxon>
        <taxon>Pentapetalae</taxon>
        <taxon>rosids</taxon>
        <taxon>fabids</taxon>
        <taxon>Fabales</taxon>
        <taxon>Fabaceae</taxon>
        <taxon>Papilionoideae</taxon>
        <taxon>50 kb inversion clade</taxon>
        <taxon>NPAAA clade</taxon>
        <taxon>indigoferoid/millettioid clade</taxon>
        <taxon>Phaseoleae</taxon>
        <taxon>Flemingia</taxon>
    </lineage>
</organism>
<accession>A0ABD1LTD4</accession>
<protein>
    <submittedName>
        <fullName evidence="1">Uncharacterized protein</fullName>
    </submittedName>
</protein>
<evidence type="ECO:0000313" key="2">
    <source>
        <dbReference type="Proteomes" id="UP001603857"/>
    </source>
</evidence>
<dbReference type="EMBL" id="JBGMDY010000007">
    <property type="protein sequence ID" value="KAL2326759.1"/>
    <property type="molecule type" value="Genomic_DNA"/>
</dbReference>
<evidence type="ECO:0000313" key="1">
    <source>
        <dbReference type="EMBL" id="KAL2326759.1"/>
    </source>
</evidence>